<evidence type="ECO:0000313" key="2">
    <source>
        <dbReference type="Proteomes" id="UP000007842"/>
    </source>
</evidence>
<dbReference type="KEGG" id="scy:SCATT_17010"/>
<sequence length="143" mass="15645">MEVWKHTELAGFSLHCDEADSLVGLLQAFGYADSAAGILAEHAEGDECGEKHHKGCEPYTFSFELEGFGDDPGWTIVTDGMSQGDAEAPARYLIEEMVADYYPADSEARVASIRRVGVDKGIPSETALFGWHDERSCPMRKGK</sequence>
<organism evidence="1 2">
    <name type="scientific">Streptantibioticus cattleyicolor (strain ATCC 35852 / DSM 46488 / JCM 4925 / NBRC 14057 / NRRL 8057)</name>
    <name type="common">Streptomyces cattleya</name>
    <dbReference type="NCBI Taxonomy" id="1003195"/>
    <lineage>
        <taxon>Bacteria</taxon>
        <taxon>Bacillati</taxon>
        <taxon>Actinomycetota</taxon>
        <taxon>Actinomycetes</taxon>
        <taxon>Kitasatosporales</taxon>
        <taxon>Streptomycetaceae</taxon>
        <taxon>Streptantibioticus</taxon>
    </lineage>
</organism>
<dbReference type="STRING" id="1003195.SCATT_17010"/>
<proteinExistence type="predicted"/>
<evidence type="ECO:0000313" key="1">
    <source>
        <dbReference type="EMBL" id="AEW94072.1"/>
    </source>
</evidence>
<dbReference type="AlphaFoldDB" id="G8WP39"/>
<keyword evidence="2" id="KW-1185">Reference proteome</keyword>
<dbReference type="HOGENOM" id="CLU_1805053_0_0_11"/>
<reference evidence="2" key="1">
    <citation type="submission" date="2011-12" db="EMBL/GenBank/DDBJ databases">
        <title>Complete genome sequence of Streptomyces cattleya strain DSM 46488.</title>
        <authorList>
            <person name="Ou H.-Y."/>
            <person name="Li P."/>
            <person name="Zhao C."/>
            <person name="O'Hagan D."/>
            <person name="Deng Z."/>
        </authorList>
    </citation>
    <scope>NUCLEOTIDE SEQUENCE [LARGE SCALE GENOMIC DNA]</scope>
    <source>
        <strain evidence="2">ATCC 35852 / DSM 46488 / JCM 4925 / NBRC 14057 / NRRL 8057</strain>
    </source>
</reference>
<dbReference type="PATRIC" id="fig|1003195.29.peg.1706"/>
<dbReference type="Proteomes" id="UP000007842">
    <property type="component" value="Chromosome"/>
</dbReference>
<name>G8WP39_STREN</name>
<protein>
    <submittedName>
        <fullName evidence="1">Uncharacterized protein</fullName>
    </submittedName>
</protein>
<gene>
    <name evidence="1" type="ordered locus">SCATT_17010</name>
</gene>
<accession>G8WP39</accession>
<dbReference type="EMBL" id="CP003219">
    <property type="protein sequence ID" value="AEW94072.1"/>
    <property type="molecule type" value="Genomic_DNA"/>
</dbReference>